<protein>
    <submittedName>
        <fullName evidence="1">Uncharacterized protein</fullName>
    </submittedName>
</protein>
<evidence type="ECO:0000313" key="2">
    <source>
        <dbReference type="Proteomes" id="UP000006247"/>
    </source>
</evidence>
<proteinExistence type="predicted"/>
<dbReference type="AlphaFoldDB" id="C0E6A5"/>
<gene>
    <name evidence="1" type="ORF">CORMATOL_02538</name>
</gene>
<reference evidence="1 2" key="1">
    <citation type="submission" date="2009-01" db="EMBL/GenBank/DDBJ databases">
        <authorList>
            <person name="Fulton L."/>
            <person name="Clifton S."/>
            <person name="Chinwalla A.T."/>
            <person name="Mitreva M."/>
            <person name="Sodergren E."/>
            <person name="Weinstock G."/>
            <person name="Clifton S."/>
            <person name="Dooling D.J."/>
            <person name="Fulton B."/>
            <person name="Minx P."/>
            <person name="Pepin K.H."/>
            <person name="Johnson M."/>
            <person name="Bhonagiri V."/>
            <person name="Nash W.E."/>
            <person name="Mardis E.R."/>
            <person name="Wilson R.K."/>
        </authorList>
    </citation>
    <scope>NUCLEOTIDE SEQUENCE [LARGE SCALE GENOMIC DNA]</scope>
    <source>
        <strain evidence="1 2">ATCC 33806</strain>
    </source>
</reference>
<accession>C0E6A5</accession>
<name>C0E6A5_9CORY</name>
<evidence type="ECO:0000313" key="1">
    <source>
        <dbReference type="EMBL" id="EEG25946.1"/>
    </source>
</evidence>
<sequence length="44" mass="5187">MKSMMWSALWEHTMPTPQIMRSHYAPMAVLPQLNDDIFTMLGDY</sequence>
<dbReference type="HOGENOM" id="CLU_3215045_0_0_11"/>
<dbReference type="Proteomes" id="UP000006247">
    <property type="component" value="Unassembled WGS sequence"/>
</dbReference>
<organism evidence="1 2">
    <name type="scientific">Corynebacterium matruchotii ATCC 33806</name>
    <dbReference type="NCBI Taxonomy" id="566549"/>
    <lineage>
        <taxon>Bacteria</taxon>
        <taxon>Bacillati</taxon>
        <taxon>Actinomycetota</taxon>
        <taxon>Actinomycetes</taxon>
        <taxon>Mycobacteriales</taxon>
        <taxon>Corynebacteriaceae</taxon>
        <taxon>Corynebacterium</taxon>
    </lineage>
</organism>
<comment type="caution">
    <text evidence="1">The sequence shown here is derived from an EMBL/GenBank/DDBJ whole genome shotgun (WGS) entry which is preliminary data.</text>
</comment>
<dbReference type="EMBL" id="ACEB01000042">
    <property type="protein sequence ID" value="EEG25946.1"/>
    <property type="molecule type" value="Genomic_DNA"/>
</dbReference>